<dbReference type="AlphaFoldDB" id="A0A2H3CHZ2"/>
<accession>A0A2H3CHZ2</accession>
<feature type="compositionally biased region" description="Pro residues" evidence="1">
    <location>
        <begin position="217"/>
        <end position="234"/>
    </location>
</feature>
<feature type="region of interest" description="Disordered" evidence="1">
    <location>
        <begin position="111"/>
        <end position="189"/>
    </location>
</feature>
<proteinExistence type="predicted"/>
<gene>
    <name evidence="2" type="ORF">ARMGADRAFT_1091225</name>
</gene>
<keyword evidence="3" id="KW-1185">Reference proteome</keyword>
<dbReference type="OrthoDB" id="3020932at2759"/>
<dbReference type="Proteomes" id="UP000217790">
    <property type="component" value="Unassembled WGS sequence"/>
</dbReference>
<dbReference type="STRING" id="47427.A0A2H3CHZ2"/>
<feature type="region of interest" description="Disordered" evidence="1">
    <location>
        <begin position="470"/>
        <end position="494"/>
    </location>
</feature>
<feature type="compositionally biased region" description="Pro residues" evidence="1">
    <location>
        <begin position="134"/>
        <end position="172"/>
    </location>
</feature>
<evidence type="ECO:0000313" key="2">
    <source>
        <dbReference type="EMBL" id="PBK81480.1"/>
    </source>
</evidence>
<evidence type="ECO:0000313" key="3">
    <source>
        <dbReference type="Proteomes" id="UP000217790"/>
    </source>
</evidence>
<evidence type="ECO:0000256" key="1">
    <source>
        <dbReference type="SAM" id="MobiDB-lite"/>
    </source>
</evidence>
<dbReference type="EMBL" id="KZ293729">
    <property type="protein sequence ID" value="PBK81480.1"/>
    <property type="molecule type" value="Genomic_DNA"/>
</dbReference>
<protein>
    <submittedName>
        <fullName evidence="2">Uncharacterized protein</fullName>
    </submittedName>
</protein>
<name>A0A2H3CHZ2_ARMGA</name>
<reference evidence="3" key="1">
    <citation type="journal article" date="2017" name="Nat. Ecol. Evol.">
        <title>Genome expansion and lineage-specific genetic innovations in the forest pathogenic fungi Armillaria.</title>
        <authorList>
            <person name="Sipos G."/>
            <person name="Prasanna A.N."/>
            <person name="Walter M.C."/>
            <person name="O'Connor E."/>
            <person name="Balint B."/>
            <person name="Krizsan K."/>
            <person name="Kiss B."/>
            <person name="Hess J."/>
            <person name="Varga T."/>
            <person name="Slot J."/>
            <person name="Riley R."/>
            <person name="Boka B."/>
            <person name="Rigling D."/>
            <person name="Barry K."/>
            <person name="Lee J."/>
            <person name="Mihaltcheva S."/>
            <person name="LaButti K."/>
            <person name="Lipzen A."/>
            <person name="Waldron R."/>
            <person name="Moloney N.M."/>
            <person name="Sperisen C."/>
            <person name="Kredics L."/>
            <person name="Vagvoelgyi C."/>
            <person name="Patrignani A."/>
            <person name="Fitzpatrick D."/>
            <person name="Nagy I."/>
            <person name="Doyle S."/>
            <person name="Anderson J.B."/>
            <person name="Grigoriev I.V."/>
            <person name="Gueldener U."/>
            <person name="Muensterkoetter M."/>
            <person name="Nagy L.G."/>
        </authorList>
    </citation>
    <scope>NUCLEOTIDE SEQUENCE [LARGE SCALE GENOMIC DNA]</scope>
    <source>
        <strain evidence="3">Ar21-2</strain>
    </source>
</reference>
<organism evidence="2 3">
    <name type="scientific">Armillaria gallica</name>
    <name type="common">Bulbous honey fungus</name>
    <name type="synonym">Armillaria bulbosa</name>
    <dbReference type="NCBI Taxonomy" id="47427"/>
    <lineage>
        <taxon>Eukaryota</taxon>
        <taxon>Fungi</taxon>
        <taxon>Dikarya</taxon>
        <taxon>Basidiomycota</taxon>
        <taxon>Agaricomycotina</taxon>
        <taxon>Agaricomycetes</taxon>
        <taxon>Agaricomycetidae</taxon>
        <taxon>Agaricales</taxon>
        <taxon>Marasmiineae</taxon>
        <taxon>Physalacriaceae</taxon>
        <taxon>Armillaria</taxon>
    </lineage>
</organism>
<dbReference type="InParanoid" id="A0A2H3CHZ2"/>
<sequence length="494" mass="54848">MSASPPLHPPFAEALATLRYCLRHPAESSDASMHSDAWVRAVFVSWRRLHTAWIYGEDGFMDDRKWMALESQIWGLLVQVNQDLVNDCCDEYNDLVVEALKCGVNIEPIKMESESESEEVPPPAPSPEAKILTPPLPEPSPAPVPSPQDLIPPMPHTPTPEPRGLTPVPPPPKKYKFGPRTINDGPGFGLRRKQVEVCVPRLPTGFHAPPPRIPLPPIHFPLPSPAPESSPAPPVASSSRLRKRILSSDEEQASPSKSLRQALPSPPRLTRQQKQKGHAPDTHNSQLRSRPRKIKEETVAVVHKRGGLGEPIPKNAHPLSLEDLRPMGLLVPDQDFGEYVGCQGAFFKRELASKIGHFMSVPCDTCSKAHAQCRSVRSGSAKCFRCTIHKHDCVVQNRSYVNTLEPVFMPETPLVTEIQLFLHCLRQEGHQMNDSDSNIPSLFLANHLDNIKLVSKLFEKGVKESEELVDLEAQEAPSDEDPDAEEEDELQGDE</sequence>
<feature type="region of interest" description="Disordered" evidence="1">
    <location>
        <begin position="217"/>
        <end position="296"/>
    </location>
</feature>